<evidence type="ECO:0000256" key="1">
    <source>
        <dbReference type="ARBA" id="ARBA00022643"/>
    </source>
</evidence>
<evidence type="ECO:0000259" key="2">
    <source>
        <dbReference type="Pfam" id="PF03358"/>
    </source>
</evidence>
<dbReference type="InterPro" id="IPR005025">
    <property type="entry name" value="FMN_Rdtase-like_dom"/>
</dbReference>
<evidence type="ECO:0000313" key="4">
    <source>
        <dbReference type="Proteomes" id="UP001157353"/>
    </source>
</evidence>
<dbReference type="InterPro" id="IPR050712">
    <property type="entry name" value="NAD(P)H-dep_reductase"/>
</dbReference>
<reference evidence="4" key="1">
    <citation type="journal article" date="2019" name="Int. J. Syst. Evol. Microbiol.">
        <title>The Global Catalogue of Microorganisms (GCM) 10K type strain sequencing project: providing services to taxonomists for standard genome sequencing and annotation.</title>
        <authorList>
            <consortium name="The Broad Institute Genomics Platform"/>
            <consortium name="The Broad Institute Genome Sequencing Center for Infectious Disease"/>
            <person name="Wu L."/>
            <person name="Ma J."/>
        </authorList>
    </citation>
    <scope>NUCLEOTIDE SEQUENCE [LARGE SCALE GENOMIC DNA]</scope>
    <source>
        <strain evidence="4">NBRC 103166</strain>
    </source>
</reference>
<dbReference type="Pfam" id="PF03358">
    <property type="entry name" value="FMN_red"/>
    <property type="match status" value="1"/>
</dbReference>
<dbReference type="RefSeq" id="WP_284204958.1">
    <property type="nucleotide sequence ID" value="NZ_BSPQ01000016.1"/>
</dbReference>
<feature type="domain" description="NADPH-dependent FMN reductase-like" evidence="2">
    <location>
        <begin position="1"/>
        <end position="143"/>
    </location>
</feature>
<dbReference type="Proteomes" id="UP001157353">
    <property type="component" value="Unassembled WGS sequence"/>
</dbReference>
<dbReference type="SUPFAM" id="SSF52218">
    <property type="entry name" value="Flavoproteins"/>
    <property type="match status" value="1"/>
</dbReference>
<sequence>MKLLIISASHRKNSQTAKAAKFIEHNQQPFKQVTHIDLCELNLPFWDAECDFKNTNSAWLTLTAQMHAADAFILMTPEWAGTASPLLKNLLLMSDLDETAHKPVMLVGTSSGINGAYPVAELRMNGLKNTKLITVPDYLVIRNIGEILNDPTATSEQDKNMRERIDYCLLMLNHYAQAQQPVRAAYWQQDKHSQQRFAYGM</sequence>
<accession>A0ABQ6E379</accession>
<protein>
    <submittedName>
        <fullName evidence="3">FMN reductase</fullName>
    </submittedName>
</protein>
<keyword evidence="1" id="KW-0285">Flavoprotein</keyword>
<organism evidence="3 4">
    <name type="scientific">Psychromonas marina</name>
    <dbReference type="NCBI Taxonomy" id="88364"/>
    <lineage>
        <taxon>Bacteria</taxon>
        <taxon>Pseudomonadati</taxon>
        <taxon>Pseudomonadota</taxon>
        <taxon>Gammaproteobacteria</taxon>
        <taxon>Alteromonadales</taxon>
        <taxon>Psychromonadaceae</taxon>
        <taxon>Psychromonas</taxon>
    </lineage>
</organism>
<gene>
    <name evidence="3" type="primary">azr</name>
    <name evidence="3" type="ORF">GCM10007916_29330</name>
</gene>
<dbReference type="PANTHER" id="PTHR30543:SF31">
    <property type="entry name" value="NADPH-DEPENDENT AZOREDUCTASE AZR"/>
    <property type="match status" value="1"/>
</dbReference>
<comment type="caution">
    <text evidence="3">The sequence shown here is derived from an EMBL/GenBank/DDBJ whole genome shotgun (WGS) entry which is preliminary data.</text>
</comment>
<dbReference type="Gene3D" id="3.40.50.360">
    <property type="match status" value="1"/>
</dbReference>
<proteinExistence type="predicted"/>
<keyword evidence="1" id="KW-0288">FMN</keyword>
<keyword evidence="4" id="KW-1185">Reference proteome</keyword>
<dbReference type="PANTHER" id="PTHR30543">
    <property type="entry name" value="CHROMATE REDUCTASE"/>
    <property type="match status" value="1"/>
</dbReference>
<name>A0ABQ6E379_9GAMM</name>
<dbReference type="EMBL" id="BSPQ01000016">
    <property type="protein sequence ID" value="GLS91863.1"/>
    <property type="molecule type" value="Genomic_DNA"/>
</dbReference>
<evidence type="ECO:0000313" key="3">
    <source>
        <dbReference type="EMBL" id="GLS91863.1"/>
    </source>
</evidence>
<dbReference type="InterPro" id="IPR029039">
    <property type="entry name" value="Flavoprotein-like_sf"/>
</dbReference>